<dbReference type="InterPro" id="IPR001810">
    <property type="entry name" value="F-box_dom"/>
</dbReference>
<dbReference type="PROSITE" id="PS50181">
    <property type="entry name" value="FBOX"/>
    <property type="match status" value="1"/>
</dbReference>
<feature type="domain" description="F-box" evidence="1">
    <location>
        <begin position="74"/>
        <end position="121"/>
    </location>
</feature>
<evidence type="ECO:0000259" key="1">
    <source>
        <dbReference type="PROSITE" id="PS50181"/>
    </source>
</evidence>
<name>A0A2G5SIK4_9PELO</name>
<dbReference type="Proteomes" id="UP000230233">
    <property type="component" value="Unassembled WGS sequence"/>
</dbReference>
<dbReference type="EMBL" id="PDUG01000007">
    <property type="protein sequence ID" value="PIC14890.1"/>
    <property type="molecule type" value="Genomic_DNA"/>
</dbReference>
<dbReference type="GO" id="GO:0045087">
    <property type="term" value="P:innate immune response"/>
    <property type="evidence" value="ECO:0007669"/>
    <property type="project" value="TreeGrafter"/>
</dbReference>
<comment type="caution">
    <text evidence="2">The sequence shown here is derived from an EMBL/GenBank/DDBJ whole genome shotgun (WGS) entry which is preliminary data.</text>
</comment>
<keyword evidence="3" id="KW-1185">Reference proteome</keyword>
<dbReference type="OrthoDB" id="5859751at2759"/>
<proteinExistence type="predicted"/>
<dbReference type="CDD" id="cd22150">
    <property type="entry name" value="F-box_CeFBXA-like"/>
    <property type="match status" value="1"/>
</dbReference>
<dbReference type="InterPro" id="IPR040161">
    <property type="entry name" value="FB224"/>
</dbReference>
<protein>
    <recommendedName>
        <fullName evidence="1">F-box domain-containing protein</fullName>
    </recommendedName>
</protein>
<dbReference type="Gene3D" id="1.10.10.1450">
    <property type="match status" value="1"/>
</dbReference>
<evidence type="ECO:0000313" key="2">
    <source>
        <dbReference type="EMBL" id="PIC14890.1"/>
    </source>
</evidence>
<dbReference type="PANTHER" id="PTHR23015">
    <property type="entry name" value="UNCHARACTERIZED C.ELEGANS PROTEIN"/>
    <property type="match status" value="1"/>
</dbReference>
<reference evidence="3" key="1">
    <citation type="submission" date="2017-10" db="EMBL/GenBank/DDBJ databases">
        <title>Rapid genome shrinkage in a self-fertile nematode reveals novel sperm competition proteins.</title>
        <authorList>
            <person name="Yin D."/>
            <person name="Schwarz E.M."/>
            <person name="Thomas C.G."/>
            <person name="Felde R.L."/>
            <person name="Korf I.F."/>
            <person name="Cutter A.D."/>
            <person name="Schartner C.M."/>
            <person name="Ralston E.J."/>
            <person name="Meyer B.J."/>
            <person name="Haag E.S."/>
        </authorList>
    </citation>
    <scope>NUCLEOTIDE SEQUENCE [LARGE SCALE GENOMIC DNA]</scope>
    <source>
        <strain evidence="3">JU1422</strain>
    </source>
</reference>
<dbReference type="AlphaFoldDB" id="A0A2G5SIK4"/>
<dbReference type="Pfam" id="PF01827">
    <property type="entry name" value="FTH"/>
    <property type="match status" value="1"/>
</dbReference>
<dbReference type="InterPro" id="IPR002900">
    <property type="entry name" value="DUF38/FTH_CAE_spp"/>
</dbReference>
<dbReference type="Pfam" id="PF17906">
    <property type="entry name" value="HTH_48"/>
    <property type="match status" value="1"/>
</dbReference>
<dbReference type="PANTHER" id="PTHR23015:SF4">
    <property type="entry name" value="DUF38 DOMAIN-CONTAINING PROTEIN-RELATED"/>
    <property type="match status" value="1"/>
</dbReference>
<sequence length="384" mass="44457">MELSSDFIKENQHFLRSCILYEVLQKKPIFDSYRNFCNTVGKDAMEYPDFEFWYYRFYQGQLDLDYDRSADPEPKSLVDMPVALMKKITQNLDPVERTRLRTMNHAIKDVSDSLSAVFKKIEIEVTSTSINWILNNKDFSCSKKGSGSVCYKPNSLKAEKSEKCYMKNGLEHLALVQKMPNFQVNHVSFEFILATYNNVDLLPVPFKAKSAYICGFNVDQVVQSLAALNPGHLESMNIEMKFAREWAHYGRIFETDQFKQAKSVDFAMTMEFFVENLANFSHLKSFKCRLRSGNTFEDVPRIRDIISNFEQLESCELGYVNPWDGSPIREFAMALGEQIPIGPLKEGERLTITHRYHIPGSNACLEFKLKDEGHRCRVNIVKIR</sequence>
<organism evidence="2 3">
    <name type="scientific">Caenorhabditis nigoni</name>
    <dbReference type="NCBI Taxonomy" id="1611254"/>
    <lineage>
        <taxon>Eukaryota</taxon>
        <taxon>Metazoa</taxon>
        <taxon>Ecdysozoa</taxon>
        <taxon>Nematoda</taxon>
        <taxon>Chromadorea</taxon>
        <taxon>Rhabditida</taxon>
        <taxon>Rhabditina</taxon>
        <taxon>Rhabditomorpha</taxon>
        <taxon>Rhabditoidea</taxon>
        <taxon>Rhabditidae</taxon>
        <taxon>Peloderinae</taxon>
        <taxon>Caenorhabditis</taxon>
    </lineage>
</organism>
<gene>
    <name evidence="2" type="ORF">B9Z55_027045</name>
</gene>
<evidence type="ECO:0000313" key="3">
    <source>
        <dbReference type="Proteomes" id="UP000230233"/>
    </source>
</evidence>
<accession>A0A2G5SIK4</accession>
<dbReference type="InterPro" id="IPR041426">
    <property type="entry name" value="Mos1_HTH"/>
</dbReference>